<comment type="subcellular location">
    <subcellularLocation>
        <location evidence="1">Cell envelope</location>
    </subcellularLocation>
</comment>
<feature type="region of interest" description="Disordered" evidence="6">
    <location>
        <begin position="142"/>
        <end position="189"/>
    </location>
</feature>
<organism evidence="8 9">
    <name type="scientific">Leucobacter triazinivorans</name>
    <dbReference type="NCBI Taxonomy" id="1784719"/>
    <lineage>
        <taxon>Bacteria</taxon>
        <taxon>Bacillati</taxon>
        <taxon>Actinomycetota</taxon>
        <taxon>Actinomycetes</taxon>
        <taxon>Micrococcales</taxon>
        <taxon>Microbacteriaceae</taxon>
        <taxon>Leucobacter</taxon>
    </lineage>
</organism>
<dbReference type="PANTHER" id="PTHR42953:SF1">
    <property type="entry name" value="METAL-BINDING PROTEIN HI_0362-RELATED"/>
    <property type="match status" value="1"/>
</dbReference>
<dbReference type="Gene3D" id="3.40.50.1980">
    <property type="entry name" value="Nitrogenase molybdenum iron protein domain"/>
    <property type="match status" value="3"/>
</dbReference>
<dbReference type="InterPro" id="IPR006127">
    <property type="entry name" value="ZnuA-like"/>
</dbReference>
<keyword evidence="4 7" id="KW-0732">Signal</keyword>
<evidence type="ECO:0000256" key="6">
    <source>
        <dbReference type="SAM" id="MobiDB-lite"/>
    </source>
</evidence>
<dbReference type="InterPro" id="IPR050492">
    <property type="entry name" value="Bact_metal-bind_prot9"/>
</dbReference>
<keyword evidence="3" id="KW-0479">Metal-binding</keyword>
<evidence type="ECO:0000256" key="5">
    <source>
        <dbReference type="RuleBase" id="RU003512"/>
    </source>
</evidence>
<dbReference type="Proteomes" id="UP000289260">
    <property type="component" value="Chromosome"/>
</dbReference>
<dbReference type="PROSITE" id="PS51257">
    <property type="entry name" value="PROKAR_LIPOPROTEIN"/>
    <property type="match status" value="1"/>
</dbReference>
<dbReference type="AlphaFoldDB" id="A0A4P6KFR0"/>
<dbReference type="RefSeq" id="WP_130110157.1">
    <property type="nucleotide sequence ID" value="NZ_CP035806.1"/>
</dbReference>
<protein>
    <submittedName>
        <fullName evidence="8">Zinc ABC transporter substrate-binding protein</fullName>
    </submittedName>
</protein>
<sequence length="371" mass="38881">MSRTAHSRHPLRLAALGGAALAAALVLSSCSSGGSAAAESDSDRLRVVTTTTQLTDFAQQIGGDDIELTGLLAPGGSAHHFDPTPADLLALGEADVLIVNGAGLETFVDSAVEASGFDGEIITASEGIDLAEAEAITAEGGEAHDHDHAEEEHAAEEHAAEDDHADHDHAEDEHDHDHDHGSVNPHIWTSPRNAEGMVSMIAGDLARIDPAHADGYTERADAYLAQLDALDAWISEQYERVPAADRVLVSGHDSLRYYLHDYGIEFAGSILPSFEDNAEPSAADIDALVASIREHGVTAVFVESSMSPKLARTIADEAGVQVVDAESLYADSLGAPGSDGETYIGATLHNTRVILDAWGAEVDPVPDTLQG</sequence>
<dbReference type="Pfam" id="PF01297">
    <property type="entry name" value="ZnuA"/>
    <property type="match status" value="1"/>
</dbReference>
<dbReference type="InterPro" id="IPR006129">
    <property type="entry name" value="AdhesinB"/>
</dbReference>
<dbReference type="GO" id="GO:0007155">
    <property type="term" value="P:cell adhesion"/>
    <property type="evidence" value="ECO:0007669"/>
    <property type="project" value="InterPro"/>
</dbReference>
<keyword evidence="2 5" id="KW-0813">Transport</keyword>
<evidence type="ECO:0000256" key="7">
    <source>
        <dbReference type="SAM" id="SignalP"/>
    </source>
</evidence>
<evidence type="ECO:0000313" key="8">
    <source>
        <dbReference type="EMBL" id="QBE49023.1"/>
    </source>
</evidence>
<feature type="chain" id="PRO_5038577554" evidence="7">
    <location>
        <begin position="38"/>
        <end position="371"/>
    </location>
</feature>
<feature type="compositionally biased region" description="Basic and acidic residues" evidence="6">
    <location>
        <begin position="142"/>
        <end position="181"/>
    </location>
</feature>
<evidence type="ECO:0000256" key="4">
    <source>
        <dbReference type="ARBA" id="ARBA00022729"/>
    </source>
</evidence>
<dbReference type="GO" id="GO:0030001">
    <property type="term" value="P:metal ion transport"/>
    <property type="evidence" value="ECO:0007669"/>
    <property type="project" value="InterPro"/>
</dbReference>
<dbReference type="EMBL" id="CP035806">
    <property type="protein sequence ID" value="QBE49023.1"/>
    <property type="molecule type" value="Genomic_DNA"/>
</dbReference>
<gene>
    <name evidence="8" type="ORF">EVS81_09360</name>
</gene>
<dbReference type="InterPro" id="IPR006128">
    <property type="entry name" value="Lipoprotein_PsaA-like"/>
</dbReference>
<dbReference type="OrthoDB" id="9810636at2"/>
<dbReference type="PRINTS" id="PR00690">
    <property type="entry name" value="ADHESNFAMILY"/>
</dbReference>
<dbReference type="SUPFAM" id="SSF53807">
    <property type="entry name" value="Helical backbone' metal receptor"/>
    <property type="match status" value="1"/>
</dbReference>
<evidence type="ECO:0000256" key="3">
    <source>
        <dbReference type="ARBA" id="ARBA00022723"/>
    </source>
</evidence>
<proteinExistence type="inferred from homology"/>
<dbReference type="PRINTS" id="PR00691">
    <property type="entry name" value="ADHESINB"/>
</dbReference>
<dbReference type="KEGG" id="ltr:EVS81_09360"/>
<dbReference type="GO" id="GO:0030313">
    <property type="term" value="C:cell envelope"/>
    <property type="evidence" value="ECO:0007669"/>
    <property type="project" value="UniProtKB-SubCell"/>
</dbReference>
<feature type="signal peptide" evidence="7">
    <location>
        <begin position="1"/>
        <end position="37"/>
    </location>
</feature>
<comment type="similarity">
    <text evidence="5">Belongs to the bacterial solute-binding protein 9 family.</text>
</comment>
<reference evidence="8 9" key="1">
    <citation type="submission" date="2019-02" db="EMBL/GenBank/DDBJ databases">
        <authorList>
            <person name="Sun L."/>
            <person name="Pan D."/>
            <person name="Wu X."/>
        </authorList>
    </citation>
    <scope>NUCLEOTIDE SEQUENCE [LARGE SCALE GENOMIC DNA]</scope>
    <source>
        <strain evidence="8 9">JW-1</strain>
    </source>
</reference>
<name>A0A4P6KFR0_9MICO</name>
<evidence type="ECO:0000256" key="1">
    <source>
        <dbReference type="ARBA" id="ARBA00004196"/>
    </source>
</evidence>
<evidence type="ECO:0000313" key="9">
    <source>
        <dbReference type="Proteomes" id="UP000289260"/>
    </source>
</evidence>
<evidence type="ECO:0000256" key="2">
    <source>
        <dbReference type="ARBA" id="ARBA00022448"/>
    </source>
</evidence>
<dbReference type="GO" id="GO:0046872">
    <property type="term" value="F:metal ion binding"/>
    <property type="evidence" value="ECO:0007669"/>
    <property type="project" value="UniProtKB-KW"/>
</dbReference>
<keyword evidence="9" id="KW-1185">Reference proteome</keyword>
<dbReference type="PANTHER" id="PTHR42953">
    <property type="entry name" value="HIGH-AFFINITY ZINC UPTAKE SYSTEM PROTEIN ZNUA-RELATED"/>
    <property type="match status" value="1"/>
</dbReference>
<accession>A0A4P6KFR0</accession>